<evidence type="ECO:0000256" key="3">
    <source>
        <dbReference type="ARBA" id="ARBA00022980"/>
    </source>
</evidence>
<reference evidence="7" key="1">
    <citation type="journal article" date="2015" name="ISME J.">
        <title>Aquifer environment selects for microbial species cohorts in sediment and groundwater.</title>
        <authorList>
            <person name="Hug L.A."/>
            <person name="Thomas B.C."/>
            <person name="Brown C.T."/>
            <person name="Frischkorn K.R."/>
            <person name="Williams K.H."/>
            <person name="Tringe S.G."/>
            <person name="Banfield J.F."/>
        </authorList>
    </citation>
    <scope>NUCLEOTIDE SEQUENCE</scope>
</reference>
<dbReference type="GO" id="GO:0006412">
    <property type="term" value="P:translation"/>
    <property type="evidence" value="ECO:0007669"/>
    <property type="project" value="InterPro"/>
</dbReference>
<comment type="similarity">
    <text evidence="1">Belongs to the universal ribosomal protein uL30 family.</text>
</comment>
<keyword evidence="4" id="KW-0687">Ribonucleoprotein</keyword>
<dbReference type="InterPro" id="IPR036919">
    <property type="entry name" value="Ribo_uL30_ferredoxin-like_sf"/>
</dbReference>
<dbReference type="AlphaFoldDB" id="A0A0H4TKF2"/>
<keyword evidence="3" id="KW-0689">Ribosomal protein</keyword>
<dbReference type="GO" id="GO:0015934">
    <property type="term" value="C:large ribosomal subunit"/>
    <property type="evidence" value="ECO:0007669"/>
    <property type="project" value="InterPro"/>
</dbReference>
<accession>A0A0H4TKF2</accession>
<evidence type="ECO:0000313" key="7">
    <source>
        <dbReference type="EMBL" id="AKQ00979.1"/>
    </source>
</evidence>
<evidence type="ECO:0000256" key="4">
    <source>
        <dbReference type="ARBA" id="ARBA00023274"/>
    </source>
</evidence>
<dbReference type="Pfam" id="PF00327">
    <property type="entry name" value="Ribosomal_L30"/>
    <property type="match status" value="1"/>
</dbReference>
<dbReference type="InterPro" id="IPR005996">
    <property type="entry name" value="Ribosomal_uL30_bac-type"/>
</dbReference>
<dbReference type="SUPFAM" id="SSF55129">
    <property type="entry name" value="Ribosomal protein L30p/L7e"/>
    <property type="match status" value="1"/>
</dbReference>
<dbReference type="NCBIfam" id="TIGR01308">
    <property type="entry name" value="rpmD_bact"/>
    <property type="match status" value="1"/>
</dbReference>
<feature type="domain" description="Large ribosomal subunit protein uL30-like ferredoxin-like fold" evidence="6">
    <location>
        <begin position="6"/>
        <end position="53"/>
    </location>
</feature>
<dbReference type="InterPro" id="IPR016082">
    <property type="entry name" value="Ribosomal_uL30_ferredoxin-like"/>
</dbReference>
<dbReference type="Gene3D" id="3.30.1390.20">
    <property type="entry name" value="Ribosomal protein L30, ferredoxin-like fold domain"/>
    <property type="match status" value="1"/>
</dbReference>
<sequence length="58" mass="6457">MDRKIKVTLKRRPATERLRIILLGLGLKKTNSTKVLNDTASIRGMVGKVSHLVTVEEA</sequence>
<protein>
    <recommendedName>
        <fullName evidence="5">50S ribosomal protein L30</fullName>
    </recommendedName>
</protein>
<evidence type="ECO:0000256" key="5">
    <source>
        <dbReference type="ARBA" id="ARBA00035492"/>
    </source>
</evidence>
<dbReference type="EMBL" id="KT006945">
    <property type="protein sequence ID" value="AKQ00979.1"/>
    <property type="molecule type" value="Genomic_DNA"/>
</dbReference>
<comment type="subunit">
    <text evidence="2">Part of the 50S ribosomal subunit.</text>
</comment>
<evidence type="ECO:0000256" key="2">
    <source>
        <dbReference type="ARBA" id="ARBA00011838"/>
    </source>
</evidence>
<proteinExistence type="inferred from homology"/>
<dbReference type="GO" id="GO:0003735">
    <property type="term" value="F:structural constituent of ribosome"/>
    <property type="evidence" value="ECO:0007669"/>
    <property type="project" value="InterPro"/>
</dbReference>
<evidence type="ECO:0000259" key="6">
    <source>
        <dbReference type="Pfam" id="PF00327"/>
    </source>
</evidence>
<evidence type="ECO:0000256" key="1">
    <source>
        <dbReference type="ARBA" id="ARBA00007594"/>
    </source>
</evidence>
<name>A0A0H4TKF2_9DELT</name>
<organism evidence="7">
    <name type="scientific">uncultured delta proteobacterium Rifle_16ft_4_minimus_12842</name>
    <dbReference type="NCBI Taxonomy" id="1665174"/>
    <lineage>
        <taxon>Bacteria</taxon>
        <taxon>Deltaproteobacteria</taxon>
        <taxon>environmental samples</taxon>
    </lineage>
</organism>